<reference evidence="1" key="1">
    <citation type="submission" date="2020-10" db="EMBL/GenBank/DDBJ databases">
        <authorList>
            <person name="Gilroy R."/>
        </authorList>
    </citation>
    <scope>NUCLEOTIDE SEQUENCE</scope>
    <source>
        <strain evidence="1">B1-16210</strain>
    </source>
</reference>
<evidence type="ECO:0000313" key="1">
    <source>
        <dbReference type="EMBL" id="MBO8407503.1"/>
    </source>
</evidence>
<dbReference type="AlphaFoldDB" id="A0A940DFP3"/>
<comment type="caution">
    <text evidence="1">The sequence shown here is derived from an EMBL/GenBank/DDBJ whole genome shotgun (WGS) entry which is preliminary data.</text>
</comment>
<accession>A0A940DFP3</accession>
<evidence type="ECO:0000313" key="2">
    <source>
        <dbReference type="Proteomes" id="UP000721442"/>
    </source>
</evidence>
<sequence>SYDLSFLTKPSRIFYQTKFDLDFTGELTFGTKTFNHLSIDATGTRDELQLENIIADDIAINGGKIDANGAHDLMITMPYKGAPAVCLFSGTPNAWRCEKFSYGDYVGAISVSPQNFDLLVFSEKHSPDRADAIKDLLKFAPRGKIDFEFADVAGTYEIDGDKIIPQYRFANDKTLFWLDPSIKQIPSFMRAAIGNFTWDGPMMHFVPDSKRWELYLSDTYFFIAGQNAKDWFPGTDLQAFNNLAYTVSGTYSGETVSNLEIKIAGHTFHGSLAGNNITLRTDILNLDDFLNQNYLDNYEELGFLTTSPITIPFILPVNISLSADALVYNGNMFKNFVYSLKPDIQTFSITDRERGNLLATFSRRGNRYDIFAQLNKFVLNGTLLEQQMPLNIRDSMVTGEINMHTFGNIAHDLEYNLNGDVDLTFTGGYLIGLGVDDFFASANQINTFNAEYALSYALDGGESAIKTMRLIGNYKHGDFETTSPVELRLRHTDISGNIEIADGAMRATLNLVLRGTSPVPAPIDLTINPNGTREYSLSDIMMNFDATFMRDFIKTHNKF</sequence>
<proteinExistence type="predicted"/>
<feature type="non-terminal residue" evidence="1">
    <location>
        <position position="1"/>
    </location>
</feature>
<gene>
    <name evidence="1" type="ORF">IAC77_03540</name>
</gene>
<reference evidence="1" key="2">
    <citation type="journal article" date="2021" name="PeerJ">
        <title>Extensive microbial diversity within the chicken gut microbiome revealed by metagenomics and culture.</title>
        <authorList>
            <person name="Gilroy R."/>
            <person name="Ravi A."/>
            <person name="Getino M."/>
            <person name="Pursley I."/>
            <person name="Horton D.L."/>
            <person name="Alikhan N.F."/>
            <person name="Baker D."/>
            <person name="Gharbi K."/>
            <person name="Hall N."/>
            <person name="Watson M."/>
            <person name="Adriaenssens E.M."/>
            <person name="Foster-Nyarko E."/>
            <person name="Jarju S."/>
            <person name="Secka A."/>
            <person name="Antonio M."/>
            <person name="Oren A."/>
            <person name="Chaudhuri R.R."/>
            <person name="La Ragione R."/>
            <person name="Hildebrand F."/>
            <person name="Pallen M.J."/>
        </authorList>
    </citation>
    <scope>NUCLEOTIDE SEQUENCE</scope>
    <source>
        <strain evidence="1">B1-16210</strain>
    </source>
</reference>
<protein>
    <submittedName>
        <fullName evidence="1">Uncharacterized protein</fullName>
    </submittedName>
</protein>
<dbReference type="Proteomes" id="UP000721442">
    <property type="component" value="Unassembled WGS sequence"/>
</dbReference>
<organism evidence="1 2">
    <name type="scientific">Candidatus Enterousia excrementavium</name>
    <dbReference type="NCBI Taxonomy" id="2840789"/>
    <lineage>
        <taxon>Bacteria</taxon>
        <taxon>Pseudomonadati</taxon>
        <taxon>Pseudomonadota</taxon>
        <taxon>Alphaproteobacteria</taxon>
        <taxon>Candidatus Enterousia</taxon>
    </lineage>
</organism>
<name>A0A940DFP3_9PROT</name>
<dbReference type="EMBL" id="JADINE010000042">
    <property type="protein sequence ID" value="MBO8407503.1"/>
    <property type="molecule type" value="Genomic_DNA"/>
</dbReference>